<dbReference type="OrthoDB" id="446368at2759"/>
<feature type="transmembrane region" description="Helical" evidence="7">
    <location>
        <begin position="424"/>
        <end position="443"/>
    </location>
</feature>
<keyword evidence="3 7" id="KW-0812">Transmembrane</keyword>
<dbReference type="InterPro" id="IPR036259">
    <property type="entry name" value="MFS_trans_sf"/>
</dbReference>
<dbReference type="GO" id="GO:0022857">
    <property type="term" value="F:transmembrane transporter activity"/>
    <property type="evidence" value="ECO:0007669"/>
    <property type="project" value="InterPro"/>
</dbReference>
<dbReference type="PANTHER" id="PTHR23506">
    <property type="entry name" value="GH10249P"/>
    <property type="match status" value="1"/>
</dbReference>
<dbReference type="Pfam" id="PF07690">
    <property type="entry name" value="MFS_1"/>
    <property type="match status" value="2"/>
</dbReference>
<feature type="region of interest" description="Disordered" evidence="6">
    <location>
        <begin position="597"/>
        <end position="616"/>
    </location>
</feature>
<dbReference type="InterPro" id="IPR020846">
    <property type="entry name" value="MFS_dom"/>
</dbReference>
<evidence type="ECO:0000256" key="2">
    <source>
        <dbReference type="ARBA" id="ARBA00022448"/>
    </source>
</evidence>
<keyword evidence="2" id="KW-0813">Transport</keyword>
<evidence type="ECO:0000256" key="3">
    <source>
        <dbReference type="ARBA" id="ARBA00022692"/>
    </source>
</evidence>
<feature type="domain" description="Major facilitator superfamily (MFS) profile" evidence="8">
    <location>
        <begin position="176"/>
        <end position="584"/>
    </location>
</feature>
<feature type="transmembrane region" description="Helical" evidence="7">
    <location>
        <begin position="559"/>
        <end position="579"/>
    </location>
</feature>
<dbReference type="Proteomes" id="UP000678499">
    <property type="component" value="Unassembled WGS sequence"/>
</dbReference>
<keyword evidence="4 7" id="KW-1133">Transmembrane helix</keyword>
<comment type="subcellular location">
    <subcellularLocation>
        <location evidence="1">Membrane</location>
        <topology evidence="1">Multi-pass membrane protein</topology>
    </subcellularLocation>
</comment>
<feature type="transmembrane region" description="Helical" evidence="7">
    <location>
        <begin position="241"/>
        <end position="263"/>
    </location>
</feature>
<feature type="transmembrane region" description="Helical" evidence="7">
    <location>
        <begin position="519"/>
        <end position="539"/>
    </location>
</feature>
<dbReference type="AlphaFoldDB" id="A0A7R9BKS8"/>
<evidence type="ECO:0000256" key="7">
    <source>
        <dbReference type="SAM" id="Phobius"/>
    </source>
</evidence>
<gene>
    <name evidence="9" type="ORF">NMOB1V02_LOCUS4132</name>
</gene>
<protein>
    <recommendedName>
        <fullName evidence="8">Major facilitator superfamily (MFS) profile domain-containing protein</fullName>
    </recommendedName>
</protein>
<dbReference type="Gene3D" id="1.20.1250.20">
    <property type="entry name" value="MFS general substrate transporter like domains"/>
    <property type="match status" value="1"/>
</dbReference>
<evidence type="ECO:0000259" key="8">
    <source>
        <dbReference type="PROSITE" id="PS50850"/>
    </source>
</evidence>
<dbReference type="InterPro" id="IPR050930">
    <property type="entry name" value="MFS_Vesicular_Transporter"/>
</dbReference>
<dbReference type="EMBL" id="CAJPEX010000608">
    <property type="protein sequence ID" value="CAG0916519.1"/>
    <property type="molecule type" value="Genomic_DNA"/>
</dbReference>
<evidence type="ECO:0000256" key="5">
    <source>
        <dbReference type="ARBA" id="ARBA00023136"/>
    </source>
</evidence>
<evidence type="ECO:0000256" key="6">
    <source>
        <dbReference type="SAM" id="MobiDB-lite"/>
    </source>
</evidence>
<feature type="transmembrane region" description="Helical" evidence="7">
    <location>
        <begin position="481"/>
        <end position="507"/>
    </location>
</feature>
<feature type="transmembrane region" description="Helical" evidence="7">
    <location>
        <begin position="308"/>
        <end position="329"/>
    </location>
</feature>
<reference evidence="9" key="1">
    <citation type="submission" date="2020-11" db="EMBL/GenBank/DDBJ databases">
        <authorList>
            <person name="Tran Van P."/>
        </authorList>
    </citation>
    <scope>NUCLEOTIDE SEQUENCE</scope>
</reference>
<feature type="transmembrane region" description="Helical" evidence="7">
    <location>
        <begin position="174"/>
        <end position="198"/>
    </location>
</feature>
<dbReference type="SUPFAM" id="SSF103473">
    <property type="entry name" value="MFS general substrate transporter"/>
    <property type="match status" value="1"/>
</dbReference>
<evidence type="ECO:0000313" key="9">
    <source>
        <dbReference type="EMBL" id="CAD7276367.1"/>
    </source>
</evidence>
<evidence type="ECO:0000313" key="10">
    <source>
        <dbReference type="Proteomes" id="UP000678499"/>
    </source>
</evidence>
<name>A0A7R9BKS8_9CRUS</name>
<sequence>MDFLHTPDDPVVQPLRRESIASEPPFDGVASPSYYGSISPTRELPASVINAGKRGRSEPPARTSLDDVCLANSVRIVQRARARRRVLDARWTPSGRPVRVRGVAYTFIRDIRPAKRDRKKDSKQLSRVRSASCDVLAVDSSDEFVRSLTDAKESDEASSEFGGIKSLCSDWKRASVLMSIAIVDFTSYLCLSIMAPFFPAEAGARGVSPALSGMIFSSYALVCFMVSPTMGKMIPRIGLKFMFVSGTFVSGACCVLFGFLDRIEGKMEFVAFCLLVRCMEAVGAAAFSAAAFPLVAELFPDNIGAVMGTLETFVGLGLSVGPAIGGALYDLDGYYLPFLVLGSMMLLSVPLNMALLPPDKRETAEAVRQNAANRKSGMLEFLRQPRIGMICVAVTVLSADWSYLDPTLQPHLEQFQLTANQLGLFFLLSSVTYAISSPIWGFVSDRWINGWTLVSSGLVVLGTILIFLGPSPWIPYLPDTLWSNVLCLGLMGTAIAWGLVPTFQLVLDAASDAGYKENISTYGLVSGVWTSLYSLGEVLGPALGGLLMDNFGFGVTSTLFGITTIAVGIIIGCFATFCVNDRDDTVDGDTTVYAESRGTDSFEREENDLQNETSKVYSGPYTFDRSSNGSSGYPRTTLDTVSCSA</sequence>
<dbReference type="PANTHER" id="PTHR23506:SF28">
    <property type="entry name" value="MFS-TYPE TRANSPORTER SLC18B1-LIKE PROTEIN"/>
    <property type="match status" value="1"/>
</dbReference>
<evidence type="ECO:0000256" key="4">
    <source>
        <dbReference type="ARBA" id="ARBA00022989"/>
    </source>
</evidence>
<proteinExistence type="predicted"/>
<keyword evidence="5 7" id="KW-0472">Membrane</keyword>
<feature type="transmembrane region" description="Helical" evidence="7">
    <location>
        <begin position="210"/>
        <end position="229"/>
    </location>
</feature>
<evidence type="ECO:0000256" key="1">
    <source>
        <dbReference type="ARBA" id="ARBA00004141"/>
    </source>
</evidence>
<dbReference type="EMBL" id="OA882645">
    <property type="protein sequence ID" value="CAD7276367.1"/>
    <property type="molecule type" value="Genomic_DNA"/>
</dbReference>
<feature type="transmembrane region" description="Helical" evidence="7">
    <location>
        <begin position="450"/>
        <end position="469"/>
    </location>
</feature>
<feature type="transmembrane region" description="Helical" evidence="7">
    <location>
        <begin position="335"/>
        <end position="356"/>
    </location>
</feature>
<feature type="transmembrane region" description="Helical" evidence="7">
    <location>
        <begin position="269"/>
        <end position="296"/>
    </location>
</feature>
<keyword evidence="10" id="KW-1185">Reference proteome</keyword>
<feature type="region of interest" description="Disordered" evidence="6">
    <location>
        <begin position="1"/>
        <end position="28"/>
    </location>
</feature>
<organism evidence="9">
    <name type="scientific">Notodromas monacha</name>
    <dbReference type="NCBI Taxonomy" id="399045"/>
    <lineage>
        <taxon>Eukaryota</taxon>
        <taxon>Metazoa</taxon>
        <taxon>Ecdysozoa</taxon>
        <taxon>Arthropoda</taxon>
        <taxon>Crustacea</taxon>
        <taxon>Oligostraca</taxon>
        <taxon>Ostracoda</taxon>
        <taxon>Podocopa</taxon>
        <taxon>Podocopida</taxon>
        <taxon>Cypridocopina</taxon>
        <taxon>Cypridoidea</taxon>
        <taxon>Cyprididae</taxon>
        <taxon>Notodromas</taxon>
    </lineage>
</organism>
<dbReference type="PROSITE" id="PS50850">
    <property type="entry name" value="MFS"/>
    <property type="match status" value="1"/>
</dbReference>
<accession>A0A7R9BKS8</accession>
<dbReference type="GO" id="GO:0016020">
    <property type="term" value="C:membrane"/>
    <property type="evidence" value="ECO:0007669"/>
    <property type="project" value="UniProtKB-SubCell"/>
</dbReference>
<dbReference type="InterPro" id="IPR011701">
    <property type="entry name" value="MFS"/>
</dbReference>